<feature type="domain" description="Metallo-beta-lactamase" evidence="1">
    <location>
        <begin position="29"/>
        <end position="198"/>
    </location>
</feature>
<accession>A0A5J4KS57</accession>
<keyword evidence="3" id="KW-1185">Reference proteome</keyword>
<dbReference type="SMART" id="SM00849">
    <property type="entry name" value="Lactamase_B"/>
    <property type="match status" value="1"/>
</dbReference>
<sequence>MRAEGHSNILKQQEPQLIGIGTNPKFAIGQRGLLVCSEQGNVLWDCITYLDDETYQAVKDLGGISAIAISHPHYYSAMVEWAQRFDAKIYLHANDKKWVMRPDERIVYWTGETLQLPGDLTLIRLGGHYPSGTVLHWPRGAEGKGALLSGDIITVVVDRRYVSFMYSYPNLIPLPASEVQRMRDTIAPYKFDRLYAAWFEAIVQQDAHDAVVRSADRYIRAVQEVRYP</sequence>
<proteinExistence type="predicted"/>
<dbReference type="Gene3D" id="3.60.15.10">
    <property type="entry name" value="Ribonuclease Z/Hydroxyacylglutathione hydrolase-like"/>
    <property type="match status" value="1"/>
</dbReference>
<evidence type="ECO:0000313" key="3">
    <source>
        <dbReference type="Proteomes" id="UP000326912"/>
    </source>
</evidence>
<gene>
    <name evidence="2" type="ORF">KDW_46650</name>
</gene>
<dbReference type="Pfam" id="PF00753">
    <property type="entry name" value="Lactamase_B"/>
    <property type="match status" value="1"/>
</dbReference>
<dbReference type="Proteomes" id="UP000326912">
    <property type="component" value="Unassembled WGS sequence"/>
</dbReference>
<evidence type="ECO:0000313" key="2">
    <source>
        <dbReference type="EMBL" id="GER90503.1"/>
    </source>
</evidence>
<name>A0A5J4KS57_9CHLR</name>
<reference evidence="2 3" key="1">
    <citation type="submission" date="2019-10" db="EMBL/GenBank/DDBJ databases">
        <title>Dictyobacter vulcani sp. nov., within the class Ktedonobacteria, isolated from soil of volcanic Mt. Zao.</title>
        <authorList>
            <person name="Zheng Y."/>
            <person name="Wang C.M."/>
            <person name="Sakai Y."/>
            <person name="Abe K."/>
            <person name="Yokota A."/>
            <person name="Yabe S."/>
        </authorList>
    </citation>
    <scope>NUCLEOTIDE SEQUENCE [LARGE SCALE GENOMIC DNA]</scope>
    <source>
        <strain evidence="2 3">W12</strain>
    </source>
</reference>
<evidence type="ECO:0000259" key="1">
    <source>
        <dbReference type="SMART" id="SM00849"/>
    </source>
</evidence>
<dbReference type="InterPro" id="IPR001279">
    <property type="entry name" value="Metallo-B-lactamas"/>
</dbReference>
<dbReference type="PANTHER" id="PTHR36839">
    <property type="entry name" value="METALLO-BETA-LACTAMASE FAMILY PROTEIN (AFU_ORTHOLOGUE AFUA_5G12770)"/>
    <property type="match status" value="1"/>
</dbReference>
<organism evidence="2 3">
    <name type="scientific">Dictyobacter vulcani</name>
    <dbReference type="NCBI Taxonomy" id="2607529"/>
    <lineage>
        <taxon>Bacteria</taxon>
        <taxon>Bacillati</taxon>
        <taxon>Chloroflexota</taxon>
        <taxon>Ktedonobacteria</taxon>
        <taxon>Ktedonobacterales</taxon>
        <taxon>Dictyobacteraceae</taxon>
        <taxon>Dictyobacter</taxon>
    </lineage>
</organism>
<dbReference type="AlphaFoldDB" id="A0A5J4KS57"/>
<protein>
    <recommendedName>
        <fullName evidence="1">Metallo-beta-lactamase domain-containing protein</fullName>
    </recommendedName>
</protein>
<dbReference type="EMBL" id="BKZW01000002">
    <property type="protein sequence ID" value="GER90503.1"/>
    <property type="molecule type" value="Genomic_DNA"/>
</dbReference>
<dbReference type="PANTHER" id="PTHR36839:SF1">
    <property type="entry name" value="METALLO-BETA-LACTAMASE FAMILY PROTEIN (AFU_ORTHOLOGUE AFUA_5G12770)"/>
    <property type="match status" value="1"/>
</dbReference>
<dbReference type="SUPFAM" id="SSF56281">
    <property type="entry name" value="Metallo-hydrolase/oxidoreductase"/>
    <property type="match status" value="1"/>
</dbReference>
<dbReference type="InterPro" id="IPR036866">
    <property type="entry name" value="RibonucZ/Hydroxyglut_hydro"/>
</dbReference>
<comment type="caution">
    <text evidence="2">The sequence shown here is derived from an EMBL/GenBank/DDBJ whole genome shotgun (WGS) entry which is preliminary data.</text>
</comment>